<evidence type="ECO:0000256" key="1">
    <source>
        <dbReference type="ARBA" id="ARBA00006115"/>
    </source>
</evidence>
<dbReference type="CDD" id="cd02509">
    <property type="entry name" value="GDP-M1P_Guanylyltransferase"/>
    <property type="match status" value="1"/>
</dbReference>
<reference evidence="12 13" key="1">
    <citation type="submission" date="2024-08" db="EMBL/GenBank/DDBJ databases">
        <authorList>
            <person name="Lu H."/>
        </authorList>
    </citation>
    <scope>NUCLEOTIDE SEQUENCE [LARGE SCALE GENOMIC DNA]</scope>
    <source>
        <strain evidence="12 13">LYH14W</strain>
    </source>
</reference>
<keyword evidence="12" id="KW-0413">Isomerase</keyword>
<keyword evidence="4 12" id="KW-0548">Nucleotidyltransferase</keyword>
<dbReference type="InterPro" id="IPR014710">
    <property type="entry name" value="RmlC-like_jellyroll"/>
</dbReference>
<dbReference type="SUPFAM" id="SSF51182">
    <property type="entry name" value="RmlC-like cupins"/>
    <property type="match status" value="1"/>
</dbReference>
<evidence type="ECO:0000313" key="12">
    <source>
        <dbReference type="EMBL" id="MFG6429167.1"/>
    </source>
</evidence>
<dbReference type="InterPro" id="IPR051161">
    <property type="entry name" value="Mannose-6P_isomerase_type2"/>
</dbReference>
<dbReference type="RefSeq" id="WP_394476404.1">
    <property type="nucleotide sequence ID" value="NZ_JBIGHV010000002.1"/>
</dbReference>
<evidence type="ECO:0000313" key="13">
    <source>
        <dbReference type="Proteomes" id="UP001606210"/>
    </source>
</evidence>
<dbReference type="NCBIfam" id="TIGR01479">
    <property type="entry name" value="GMP_PMI"/>
    <property type="match status" value="1"/>
</dbReference>
<comment type="caution">
    <text evidence="12">The sequence shown here is derived from an EMBL/GenBank/DDBJ whole genome shotgun (WGS) entry which is preliminary data.</text>
</comment>
<dbReference type="InterPro" id="IPR029044">
    <property type="entry name" value="Nucleotide-diphossugar_trans"/>
</dbReference>
<keyword evidence="6" id="KW-0342">GTP-binding</keyword>
<sequence length="480" mass="52289">MASKTSVLPVIMAGGSGTRLWPLSRAGYPKQFLVLSGNESLFQLAARRLAALASPEFELADPCIVGNEEHRFLVLDQLRETKQEPSSVLLEPLGRNTAPALTLAALAALEGGNDPVLVVTPADQTVTNGAAFTAALQDAVRIAAEGGITILGITPDRPETGYGYIRTQGDAGGLAVAQFVEKPDLATAQRYLAEGDYYWNSGMFVLRASVWVKALERFRPDILETTRAAWAVRKTDAKFVRPGKAEFALVPSESVDYAVMERCPGTDIPLRMVALDAGWNDLGAWEAVWQVADKDENGNAFVGDAIIADSQNTLVHATSRLVGVVGLKDIVVVETPDAVLVSDRSRSQEVKQIVNRLGAEQRGEHALHRKVHRPWGWYDSIDNGPRHQVKRIMVKPGASLSLQMHHHRAEHWIVVSGTAEIVNGDKTILLTENQSTYIPLGQTHRLANPGKVPLEIIEVQSGSYLGEDDIVRFEDTYGRA</sequence>
<organism evidence="12 13">
    <name type="scientific">Pelomonas parva</name>
    <dbReference type="NCBI Taxonomy" id="3299032"/>
    <lineage>
        <taxon>Bacteria</taxon>
        <taxon>Pseudomonadati</taxon>
        <taxon>Pseudomonadota</taxon>
        <taxon>Betaproteobacteria</taxon>
        <taxon>Burkholderiales</taxon>
        <taxon>Sphaerotilaceae</taxon>
        <taxon>Roseateles</taxon>
    </lineage>
</organism>
<feature type="domain" description="Mannose-6-phosphate isomerase type II C-terminal" evidence="10">
    <location>
        <begin position="361"/>
        <end position="475"/>
    </location>
</feature>
<dbReference type="Pfam" id="PF00483">
    <property type="entry name" value="NTP_transferase"/>
    <property type="match status" value="1"/>
</dbReference>
<evidence type="ECO:0000256" key="4">
    <source>
        <dbReference type="ARBA" id="ARBA00022695"/>
    </source>
</evidence>
<dbReference type="SUPFAM" id="SSF53448">
    <property type="entry name" value="Nucleotide-diphospho-sugar transferases"/>
    <property type="match status" value="1"/>
</dbReference>
<dbReference type="PANTHER" id="PTHR46390:SF1">
    <property type="entry name" value="MANNOSE-1-PHOSPHATE GUANYLYLTRANSFERASE"/>
    <property type="match status" value="1"/>
</dbReference>
<dbReference type="InterPro" id="IPR011051">
    <property type="entry name" value="RmlC_Cupin_sf"/>
</dbReference>
<evidence type="ECO:0000256" key="7">
    <source>
        <dbReference type="ARBA" id="ARBA00047343"/>
    </source>
</evidence>
<dbReference type="Pfam" id="PF01050">
    <property type="entry name" value="MannoseP_isomer"/>
    <property type="match status" value="1"/>
</dbReference>
<dbReference type="EMBL" id="JBIGHV010000002">
    <property type="protein sequence ID" value="MFG6429167.1"/>
    <property type="molecule type" value="Genomic_DNA"/>
</dbReference>
<evidence type="ECO:0000259" key="10">
    <source>
        <dbReference type="Pfam" id="PF01050"/>
    </source>
</evidence>
<dbReference type="GO" id="GO:0004476">
    <property type="term" value="F:mannose-6-phosphate isomerase activity"/>
    <property type="evidence" value="ECO:0007669"/>
    <property type="project" value="UniProtKB-EC"/>
</dbReference>
<dbReference type="InterPro" id="IPR001538">
    <property type="entry name" value="Man6P_isomerase-2_C"/>
</dbReference>
<dbReference type="CDD" id="cd02213">
    <property type="entry name" value="cupin_PMI_typeII_C"/>
    <property type="match status" value="1"/>
</dbReference>
<evidence type="ECO:0000256" key="8">
    <source>
        <dbReference type="RuleBase" id="RU004190"/>
    </source>
</evidence>
<evidence type="ECO:0000256" key="2">
    <source>
        <dbReference type="ARBA" id="ARBA00012387"/>
    </source>
</evidence>
<dbReference type="Proteomes" id="UP001606210">
    <property type="component" value="Unassembled WGS sequence"/>
</dbReference>
<dbReference type="Gene3D" id="2.60.120.10">
    <property type="entry name" value="Jelly Rolls"/>
    <property type="match status" value="1"/>
</dbReference>
<dbReference type="EC" id="2.7.7.13" evidence="2"/>
<evidence type="ECO:0000256" key="6">
    <source>
        <dbReference type="ARBA" id="ARBA00023134"/>
    </source>
</evidence>
<dbReference type="InterPro" id="IPR054566">
    <property type="entry name" value="ManC/GMP-like_b-helix"/>
</dbReference>
<comment type="similarity">
    <text evidence="1 8">Belongs to the mannose-6-phosphate isomerase type 2 family.</text>
</comment>
<proteinExistence type="inferred from homology"/>
<feature type="domain" description="MannoseP isomerase/GMP-like beta-helix" evidence="11">
    <location>
        <begin position="304"/>
        <end position="357"/>
    </location>
</feature>
<keyword evidence="3 12" id="KW-0808">Transferase</keyword>
<dbReference type="InterPro" id="IPR049577">
    <property type="entry name" value="GMPP_N"/>
</dbReference>
<evidence type="ECO:0000259" key="11">
    <source>
        <dbReference type="Pfam" id="PF22640"/>
    </source>
</evidence>
<dbReference type="InterPro" id="IPR006375">
    <property type="entry name" value="Man1P_GuaTrfase/Man6P_Isoase"/>
</dbReference>
<gene>
    <name evidence="12" type="ORF">ACG00Y_04550</name>
</gene>
<dbReference type="Gene3D" id="3.90.550.10">
    <property type="entry name" value="Spore Coat Polysaccharide Biosynthesis Protein SpsA, Chain A"/>
    <property type="match status" value="1"/>
</dbReference>
<keyword evidence="13" id="KW-1185">Reference proteome</keyword>
<keyword evidence="5" id="KW-0547">Nucleotide-binding</keyword>
<dbReference type="InterPro" id="IPR005835">
    <property type="entry name" value="NTP_transferase_dom"/>
</dbReference>
<evidence type="ECO:0000259" key="9">
    <source>
        <dbReference type="Pfam" id="PF00483"/>
    </source>
</evidence>
<feature type="domain" description="Nucleotidyl transferase" evidence="9">
    <location>
        <begin position="9"/>
        <end position="296"/>
    </location>
</feature>
<dbReference type="PANTHER" id="PTHR46390">
    <property type="entry name" value="MANNOSE-1-PHOSPHATE GUANYLYLTRANSFERASE"/>
    <property type="match status" value="1"/>
</dbReference>
<comment type="catalytic activity">
    <reaction evidence="7">
        <text>alpha-D-mannose 1-phosphate + GTP + H(+) = GDP-alpha-D-mannose + diphosphate</text>
        <dbReference type="Rhea" id="RHEA:15229"/>
        <dbReference type="ChEBI" id="CHEBI:15378"/>
        <dbReference type="ChEBI" id="CHEBI:33019"/>
        <dbReference type="ChEBI" id="CHEBI:37565"/>
        <dbReference type="ChEBI" id="CHEBI:57527"/>
        <dbReference type="ChEBI" id="CHEBI:58409"/>
        <dbReference type="EC" id="2.7.7.13"/>
    </reaction>
</comment>
<dbReference type="Pfam" id="PF22640">
    <property type="entry name" value="ManC_GMP_beta-helix"/>
    <property type="match status" value="1"/>
</dbReference>
<evidence type="ECO:0000256" key="5">
    <source>
        <dbReference type="ARBA" id="ARBA00022741"/>
    </source>
</evidence>
<name>A0ABW7EXT1_9BURK</name>
<accession>A0ABW7EXT1</accession>
<evidence type="ECO:0000256" key="3">
    <source>
        <dbReference type="ARBA" id="ARBA00022679"/>
    </source>
</evidence>
<protein>
    <recommendedName>
        <fullName evidence="2">mannose-1-phosphate guanylyltransferase</fullName>
        <ecNumber evidence="2">2.7.7.13</ecNumber>
    </recommendedName>
</protein>
<dbReference type="GO" id="GO:0004475">
    <property type="term" value="F:mannose-1-phosphate guanylyltransferase (GTP) activity"/>
    <property type="evidence" value="ECO:0007669"/>
    <property type="project" value="UniProtKB-EC"/>
</dbReference>